<reference evidence="22" key="4">
    <citation type="submission" date="2016-11" db="EMBL/GenBank/DDBJ databases">
        <authorList>
            <person name="Jaros S."/>
            <person name="Januszkiewicz K."/>
            <person name="Wedrychowicz H."/>
        </authorList>
    </citation>
    <scope>NUCLEOTIDE SEQUENCE [LARGE SCALE GENOMIC DNA]</scope>
    <source>
        <strain evidence="22">DSM 1682</strain>
    </source>
</reference>
<dbReference type="GO" id="GO:0005737">
    <property type="term" value="C:cytoplasm"/>
    <property type="evidence" value="ECO:0007669"/>
    <property type="project" value="UniProtKB-SubCell"/>
</dbReference>
<dbReference type="GO" id="GO:0000155">
    <property type="term" value="F:phosphorelay sensor kinase activity"/>
    <property type="evidence" value="ECO:0007669"/>
    <property type="project" value="InterPro"/>
</dbReference>
<dbReference type="InterPro" id="IPR037006">
    <property type="entry name" value="CheA-like_homodim_sf"/>
</dbReference>
<keyword evidence="9" id="KW-0547">Nucleotide-binding</keyword>
<keyword evidence="12" id="KW-0902">Two-component regulatory system</keyword>
<comment type="subcellular location">
    <subcellularLocation>
        <location evidence="2">Cytoplasm</location>
    </subcellularLocation>
</comment>
<keyword evidence="21" id="KW-1185">Reference proteome</keyword>
<feature type="region of interest" description="Disordered" evidence="15">
    <location>
        <begin position="269"/>
        <end position="307"/>
    </location>
</feature>
<feature type="domain" description="Histidine kinase" evidence="16">
    <location>
        <begin position="351"/>
        <end position="557"/>
    </location>
</feature>
<evidence type="ECO:0000256" key="12">
    <source>
        <dbReference type="ARBA" id="ARBA00023012"/>
    </source>
</evidence>
<evidence type="ECO:0000256" key="6">
    <source>
        <dbReference type="ARBA" id="ARBA00022500"/>
    </source>
</evidence>
<dbReference type="PROSITE" id="PS50894">
    <property type="entry name" value="HPT"/>
    <property type="match status" value="1"/>
</dbReference>
<dbReference type="SUPFAM" id="SSF47384">
    <property type="entry name" value="Homodimeric domain of signal transducing histidine kinase"/>
    <property type="match status" value="1"/>
</dbReference>
<dbReference type="GO" id="GO:0006935">
    <property type="term" value="P:chemotaxis"/>
    <property type="evidence" value="ECO:0007669"/>
    <property type="project" value="UniProtKB-KW"/>
</dbReference>
<dbReference type="Pfam" id="PF01584">
    <property type="entry name" value="CheW"/>
    <property type="match status" value="1"/>
</dbReference>
<dbReference type="SMART" id="SM00387">
    <property type="entry name" value="HATPase_c"/>
    <property type="match status" value="1"/>
</dbReference>
<keyword evidence="6" id="KW-0145">Chemotaxis</keyword>
<dbReference type="InterPro" id="IPR004105">
    <property type="entry name" value="CheA-like_dim"/>
</dbReference>
<name>A0A0X8VER3_ANAPI</name>
<dbReference type="SUPFAM" id="SSF55052">
    <property type="entry name" value="CheY-binding domain of CheA"/>
    <property type="match status" value="1"/>
</dbReference>
<gene>
    <name evidence="19" type="primary">cheA_2</name>
    <name evidence="19" type="ORF">CPRO_28590</name>
    <name evidence="20" type="ORF">SAMN02745151_02515</name>
</gene>
<dbReference type="SMART" id="SM00073">
    <property type="entry name" value="HPT"/>
    <property type="match status" value="1"/>
</dbReference>
<keyword evidence="8 19" id="KW-0808">Transferase</keyword>
<evidence type="ECO:0000256" key="2">
    <source>
        <dbReference type="ARBA" id="ARBA00004496"/>
    </source>
</evidence>
<dbReference type="InterPro" id="IPR035891">
    <property type="entry name" value="CheY-binding_CheA"/>
</dbReference>
<comment type="function">
    <text evidence="13">Involved in the transmission of sensory signals from the chemoreceptors to the flagellar motors. CheA is autophosphorylated; it can transfer its phosphate group to either CheB or CheY.</text>
</comment>
<dbReference type="Gene3D" id="1.10.287.560">
    <property type="entry name" value="Histidine kinase CheA-like, homodimeric domain"/>
    <property type="match status" value="1"/>
</dbReference>
<evidence type="ECO:0000256" key="5">
    <source>
        <dbReference type="ARBA" id="ARBA00022490"/>
    </source>
</evidence>
<evidence type="ECO:0000256" key="4">
    <source>
        <dbReference type="ARBA" id="ARBA00021495"/>
    </source>
</evidence>
<feature type="compositionally biased region" description="Polar residues" evidence="15">
    <location>
        <begin position="278"/>
        <end position="290"/>
    </location>
</feature>
<dbReference type="InterPro" id="IPR051315">
    <property type="entry name" value="Bact_Chemotaxis_CheA"/>
</dbReference>
<dbReference type="Pfam" id="PF07194">
    <property type="entry name" value="P2"/>
    <property type="match status" value="1"/>
</dbReference>
<keyword evidence="10 20" id="KW-0418">Kinase</keyword>
<dbReference type="Gene3D" id="1.20.120.160">
    <property type="entry name" value="HPT domain"/>
    <property type="match status" value="1"/>
</dbReference>
<dbReference type="PRINTS" id="PR00344">
    <property type="entry name" value="BCTRLSENSOR"/>
</dbReference>
<dbReference type="SUPFAM" id="SSF50341">
    <property type="entry name" value="CheW-like"/>
    <property type="match status" value="1"/>
</dbReference>
<feature type="domain" description="CheW-like" evidence="17">
    <location>
        <begin position="559"/>
        <end position="698"/>
    </location>
</feature>
<comment type="catalytic activity">
    <reaction evidence="1">
        <text>ATP + protein L-histidine = ADP + protein N-phospho-L-histidine.</text>
        <dbReference type="EC" id="2.7.13.3"/>
    </reaction>
</comment>
<dbReference type="Pfam" id="PF02518">
    <property type="entry name" value="HATPase_c"/>
    <property type="match status" value="1"/>
</dbReference>
<evidence type="ECO:0000256" key="1">
    <source>
        <dbReference type="ARBA" id="ARBA00000085"/>
    </source>
</evidence>
<evidence type="ECO:0000256" key="9">
    <source>
        <dbReference type="ARBA" id="ARBA00022741"/>
    </source>
</evidence>
<dbReference type="FunFam" id="3.30.565.10:FF:000016">
    <property type="entry name" value="Chemotaxis protein CheA, putative"/>
    <property type="match status" value="1"/>
</dbReference>
<evidence type="ECO:0000256" key="3">
    <source>
        <dbReference type="ARBA" id="ARBA00012438"/>
    </source>
</evidence>
<dbReference type="PROSITE" id="PS50851">
    <property type="entry name" value="CHEW"/>
    <property type="match status" value="1"/>
</dbReference>
<dbReference type="KEGG" id="cpro:CPRO_28590"/>
<evidence type="ECO:0000256" key="15">
    <source>
        <dbReference type="SAM" id="MobiDB-lite"/>
    </source>
</evidence>
<dbReference type="SUPFAM" id="SSF55874">
    <property type="entry name" value="ATPase domain of HSP90 chaperone/DNA topoisomerase II/histidine kinase"/>
    <property type="match status" value="1"/>
</dbReference>
<dbReference type="RefSeq" id="WP_200777688.1">
    <property type="nucleotide sequence ID" value="NZ_CP014223.1"/>
</dbReference>
<protein>
    <recommendedName>
        <fullName evidence="4">Chemotaxis protein CheA</fullName>
        <ecNumber evidence="3">2.7.13.3</ecNumber>
    </recommendedName>
</protein>
<dbReference type="InterPro" id="IPR036641">
    <property type="entry name" value="HPT_dom_sf"/>
</dbReference>
<evidence type="ECO:0000256" key="8">
    <source>
        <dbReference type="ARBA" id="ARBA00022679"/>
    </source>
</evidence>
<sequence length="700" mass="77635">MNNGMDSMIDMYLFETNSLLEQLENIMLEAEKAKAFSSPDIDEIFRIMHTIKGSSAMMEFDSISKVAHRFEDLFFIFRQNNTTDSLSEGMRKELFNLILRTNDFMRTEVAKIEQNEPISDNIDHFINDINTFIEKLNADEPSTLEAAEMTNAPAENNVTQNSAVLQSIPATTSPYIIKILFDDGSGMEHLRAFIVKNAISDAIGNNFKFYPEDVEHNSETCNYIIDHGFFIFLDDESVMDVTIAAIKSAPNIASFEVIANPTVEAAKAEEAKPELQLKESTQSVTPSQSKPAKGSNPPATQTQQTKQSIISVNLSKLDSLMAIVGEIVITESMVTSSPDLKGLKLDNFLKSTRQLRKLTDELQDIAMSMRMVPISGVFNKMNRIVRDMGQSLNKDVRLTIIGENTELDKTIVDSINDPLIHIVRNAMDHGIEETVEERLATGKEPQGEIVLEAKHTGSDIMITISDDGVGVNTEKVLEKAKRNGILTKPESEYSKREILMLLLAPGFSTNEIVTEFSGRGVGMDVVKQNIEKVGGIVSIESELGEGTCITLKIPLTLAIVDGMEIAVGKSTFTLPITNIRQSFKCTQDEIIYDSLGHEMIERMGNYYSIVRLHKLYNLETEVTDIEEGILVWVEASDISYCLFVDSFIGEQQVVVKPLPPYLNGFNIKNSGIAGCTILGDGNISIILDALSLQTAFENSL</sequence>
<evidence type="ECO:0000256" key="7">
    <source>
        <dbReference type="ARBA" id="ARBA00022553"/>
    </source>
</evidence>
<feature type="domain" description="HPt" evidence="18">
    <location>
        <begin position="1"/>
        <end position="112"/>
    </location>
</feature>
<evidence type="ECO:0000256" key="13">
    <source>
        <dbReference type="ARBA" id="ARBA00035100"/>
    </source>
</evidence>
<dbReference type="Proteomes" id="UP000184204">
    <property type="component" value="Unassembled WGS sequence"/>
</dbReference>
<dbReference type="InterPro" id="IPR004358">
    <property type="entry name" value="Sig_transdc_His_kin-like_C"/>
</dbReference>
<evidence type="ECO:0000259" key="18">
    <source>
        <dbReference type="PROSITE" id="PS50894"/>
    </source>
</evidence>
<evidence type="ECO:0000259" key="16">
    <source>
        <dbReference type="PROSITE" id="PS50109"/>
    </source>
</evidence>
<evidence type="ECO:0000259" key="17">
    <source>
        <dbReference type="PROSITE" id="PS50851"/>
    </source>
</evidence>
<dbReference type="InterPro" id="IPR008207">
    <property type="entry name" value="Sig_transdc_His_kin_Hpt_dom"/>
</dbReference>
<dbReference type="Proteomes" id="UP000068026">
    <property type="component" value="Chromosome"/>
</dbReference>
<evidence type="ECO:0000256" key="10">
    <source>
        <dbReference type="ARBA" id="ARBA00022777"/>
    </source>
</evidence>
<dbReference type="GO" id="GO:0005524">
    <property type="term" value="F:ATP binding"/>
    <property type="evidence" value="ECO:0007669"/>
    <property type="project" value="UniProtKB-KW"/>
</dbReference>
<dbReference type="EMBL" id="FQUA01000013">
    <property type="protein sequence ID" value="SHF01216.1"/>
    <property type="molecule type" value="Genomic_DNA"/>
</dbReference>
<evidence type="ECO:0000256" key="11">
    <source>
        <dbReference type="ARBA" id="ARBA00022840"/>
    </source>
</evidence>
<dbReference type="InterPro" id="IPR010808">
    <property type="entry name" value="CheA_P2-bd"/>
</dbReference>
<proteinExistence type="predicted"/>
<dbReference type="InterPro" id="IPR005467">
    <property type="entry name" value="His_kinase_dom"/>
</dbReference>
<dbReference type="Pfam" id="PF01627">
    <property type="entry name" value="Hpt"/>
    <property type="match status" value="1"/>
</dbReference>
<evidence type="ECO:0000313" key="21">
    <source>
        <dbReference type="Proteomes" id="UP000068026"/>
    </source>
</evidence>
<evidence type="ECO:0000313" key="20">
    <source>
        <dbReference type="EMBL" id="SHF01216.1"/>
    </source>
</evidence>
<reference evidence="21" key="2">
    <citation type="submission" date="2016-01" db="EMBL/GenBank/DDBJ databases">
        <authorList>
            <person name="Poehlein A."/>
            <person name="Schlien K."/>
            <person name="Gottschalk G."/>
            <person name="Buckel W."/>
            <person name="Daniel R."/>
        </authorList>
    </citation>
    <scope>NUCLEOTIDE SEQUENCE [LARGE SCALE GENOMIC DNA]</scope>
    <source>
        <strain evidence="21">X2</strain>
    </source>
</reference>
<dbReference type="CDD" id="cd16916">
    <property type="entry name" value="HATPase_CheA-like"/>
    <property type="match status" value="1"/>
</dbReference>
<dbReference type="InterPro" id="IPR036890">
    <property type="entry name" value="HATPase_C_sf"/>
</dbReference>
<feature type="modified residue" description="Phosphohistidine" evidence="14">
    <location>
        <position position="49"/>
    </location>
</feature>
<dbReference type="InterPro" id="IPR002545">
    <property type="entry name" value="CheW-lke_dom"/>
</dbReference>
<dbReference type="PROSITE" id="PS50109">
    <property type="entry name" value="HIS_KIN"/>
    <property type="match status" value="1"/>
</dbReference>
<reference evidence="19 21" key="1">
    <citation type="journal article" date="2016" name="Genome Announc.">
        <title>Complete Genome Sequence of the Amino Acid-Fermenting Clostridium propionicum X2 (DSM 1682).</title>
        <authorList>
            <person name="Poehlein A."/>
            <person name="Schlien K."/>
            <person name="Chowdhury N.P."/>
            <person name="Gottschalk G."/>
            <person name="Buckel W."/>
            <person name="Daniel R."/>
        </authorList>
    </citation>
    <scope>NUCLEOTIDE SEQUENCE [LARGE SCALE GENOMIC DNA]</scope>
    <source>
        <strain evidence="19 21">X2</strain>
    </source>
</reference>
<dbReference type="AlphaFoldDB" id="A0A0X8VER3"/>
<dbReference type="SUPFAM" id="SSF47226">
    <property type="entry name" value="Histidine-containing phosphotransfer domain, HPT domain"/>
    <property type="match status" value="1"/>
</dbReference>
<dbReference type="EMBL" id="CP014223">
    <property type="protein sequence ID" value="AMJ42400.1"/>
    <property type="molecule type" value="Genomic_DNA"/>
</dbReference>
<dbReference type="Gene3D" id="2.30.30.40">
    <property type="entry name" value="SH3 Domains"/>
    <property type="match status" value="1"/>
</dbReference>
<evidence type="ECO:0000313" key="19">
    <source>
        <dbReference type="EMBL" id="AMJ42400.1"/>
    </source>
</evidence>
<dbReference type="PANTHER" id="PTHR43395:SF10">
    <property type="entry name" value="CHEMOTAXIS PROTEIN CHEA"/>
    <property type="match status" value="1"/>
</dbReference>
<dbReference type="Gene3D" id="3.30.565.10">
    <property type="entry name" value="Histidine kinase-like ATPase, C-terminal domain"/>
    <property type="match status" value="1"/>
</dbReference>
<keyword evidence="11" id="KW-0067">ATP-binding</keyword>
<dbReference type="CDD" id="cd00088">
    <property type="entry name" value="HPT"/>
    <property type="match status" value="1"/>
</dbReference>
<organism evidence="20 22">
    <name type="scientific">Anaerotignum propionicum DSM 1682</name>
    <dbReference type="NCBI Taxonomy" id="991789"/>
    <lineage>
        <taxon>Bacteria</taxon>
        <taxon>Bacillati</taxon>
        <taxon>Bacillota</taxon>
        <taxon>Clostridia</taxon>
        <taxon>Lachnospirales</taxon>
        <taxon>Anaerotignaceae</taxon>
        <taxon>Anaerotignum</taxon>
    </lineage>
</organism>
<dbReference type="PANTHER" id="PTHR43395">
    <property type="entry name" value="SENSOR HISTIDINE KINASE CHEA"/>
    <property type="match status" value="1"/>
</dbReference>
<keyword evidence="5" id="KW-0963">Cytoplasm</keyword>
<dbReference type="InterPro" id="IPR036097">
    <property type="entry name" value="HisK_dim/P_sf"/>
</dbReference>
<evidence type="ECO:0000313" key="22">
    <source>
        <dbReference type="Proteomes" id="UP000184204"/>
    </source>
</evidence>
<dbReference type="EC" id="2.7.13.3" evidence="3"/>
<dbReference type="InterPro" id="IPR036061">
    <property type="entry name" value="CheW-like_dom_sf"/>
</dbReference>
<reference evidence="20" key="3">
    <citation type="submission" date="2016-11" db="EMBL/GenBank/DDBJ databases">
        <authorList>
            <person name="Varghese N."/>
            <person name="Submissions S."/>
        </authorList>
    </citation>
    <scope>NUCLEOTIDE SEQUENCE</scope>
    <source>
        <strain evidence="20">DSM 1682</strain>
    </source>
</reference>
<accession>A0A0X8VER3</accession>
<dbReference type="InterPro" id="IPR003594">
    <property type="entry name" value="HATPase_dom"/>
</dbReference>
<dbReference type="Pfam" id="PF02895">
    <property type="entry name" value="H-kinase_dim"/>
    <property type="match status" value="1"/>
</dbReference>
<evidence type="ECO:0000256" key="14">
    <source>
        <dbReference type="PROSITE-ProRule" id="PRU00110"/>
    </source>
</evidence>
<keyword evidence="7 14" id="KW-0597">Phosphoprotein</keyword>
<dbReference type="SMART" id="SM01231">
    <property type="entry name" value="H-kinase_dim"/>
    <property type="match status" value="1"/>
</dbReference>
<dbReference type="SMART" id="SM00260">
    <property type="entry name" value="CheW"/>
    <property type="match status" value="1"/>
</dbReference>